<evidence type="ECO:0000313" key="2">
    <source>
        <dbReference type="Proteomes" id="UP000184330"/>
    </source>
</evidence>
<keyword evidence="2" id="KW-1185">Reference proteome</keyword>
<accession>A0A1L7WMB0</accession>
<dbReference type="Proteomes" id="UP000184330">
    <property type="component" value="Unassembled WGS sequence"/>
</dbReference>
<organism evidence="1 2">
    <name type="scientific">Phialocephala subalpina</name>
    <dbReference type="NCBI Taxonomy" id="576137"/>
    <lineage>
        <taxon>Eukaryota</taxon>
        <taxon>Fungi</taxon>
        <taxon>Dikarya</taxon>
        <taxon>Ascomycota</taxon>
        <taxon>Pezizomycotina</taxon>
        <taxon>Leotiomycetes</taxon>
        <taxon>Helotiales</taxon>
        <taxon>Mollisiaceae</taxon>
        <taxon>Phialocephala</taxon>
        <taxon>Phialocephala fortinii species complex</taxon>
    </lineage>
</organism>
<dbReference type="OrthoDB" id="3538379at2759"/>
<gene>
    <name evidence="1" type="ORF">PAC_03767</name>
</gene>
<dbReference type="EMBL" id="FJOG01000004">
    <property type="protein sequence ID" value="CZR53885.1"/>
    <property type="molecule type" value="Genomic_DNA"/>
</dbReference>
<name>A0A1L7WMB0_9HELO</name>
<proteinExistence type="predicted"/>
<dbReference type="AlphaFoldDB" id="A0A1L7WMB0"/>
<sequence>MVSRESDEWAIIRPDSMSEESWVTDGIGVPRDSGAWVLETGTDHVVGQVWGRDFQEDDDSFGQIITYFTPIVDIFDDICETTKANRISLYLGGDGNEQGNDAF</sequence>
<protein>
    <submittedName>
        <fullName evidence="1">Uncharacterized protein</fullName>
    </submittedName>
</protein>
<evidence type="ECO:0000313" key="1">
    <source>
        <dbReference type="EMBL" id="CZR53885.1"/>
    </source>
</evidence>
<reference evidence="1 2" key="1">
    <citation type="submission" date="2016-03" db="EMBL/GenBank/DDBJ databases">
        <authorList>
            <person name="Ploux O."/>
        </authorList>
    </citation>
    <scope>NUCLEOTIDE SEQUENCE [LARGE SCALE GENOMIC DNA]</scope>
    <source>
        <strain evidence="1 2">UAMH 11012</strain>
    </source>
</reference>